<evidence type="ECO:0000256" key="2">
    <source>
        <dbReference type="SAM" id="Phobius"/>
    </source>
</evidence>
<feature type="transmembrane region" description="Helical" evidence="2">
    <location>
        <begin position="48"/>
        <end position="69"/>
    </location>
</feature>
<sequence length="432" mass="44094">MSLESPAPMRLRRATMSAITLLGGVSLAVIPAATVSIASRLFTTAEQGVIAVTVTVATFAGQLAFAVIVESRLSSAGTERRVVFPLWLAAASVVAGVAVIATGPNVVSLCIGLPVLVAALEVGRGVSVAERLDRREIWASILVGAGALVGVLAGFAGQDWALAPLVVGIVAATVVRCLPVEHRASRPERRVMGWVVADTAITGAVYPLLNSMILAFLGPNEAVLFAAISTVSGLLAIPLNFMRLRLLKEHSGLDIVVSAGAVVAAIAALLVAEQLGLFGFLFGEAWTTSATLLPLLVACAWRAASLATTIPFAALRRRGEVRLVTGLRALVSAITFALAGLALATGSLAAVFAGLLVAELISAVVYEAARRRRVAAERVAAEQVAAEQSGAEQSAAEQSAAKAGADAAAPAGTEAAGSARHARDERPDGGTP</sequence>
<feature type="transmembrane region" description="Helical" evidence="2">
    <location>
        <begin position="106"/>
        <end position="125"/>
    </location>
</feature>
<dbReference type="RefSeq" id="WP_155051942.1">
    <property type="nucleotide sequence ID" value="NZ_JBHMAT010000001.1"/>
</dbReference>
<keyword evidence="2" id="KW-0472">Membrane</keyword>
<feature type="region of interest" description="Disordered" evidence="1">
    <location>
        <begin position="385"/>
        <end position="432"/>
    </location>
</feature>
<gene>
    <name evidence="3" type="ORF">GJ743_10980</name>
</gene>
<feature type="transmembrane region" description="Helical" evidence="2">
    <location>
        <begin position="350"/>
        <end position="369"/>
    </location>
</feature>
<feature type="compositionally biased region" description="Basic and acidic residues" evidence="1">
    <location>
        <begin position="421"/>
        <end position="432"/>
    </location>
</feature>
<feature type="transmembrane region" description="Helical" evidence="2">
    <location>
        <begin position="327"/>
        <end position="344"/>
    </location>
</feature>
<proteinExistence type="predicted"/>
<feature type="transmembrane region" description="Helical" evidence="2">
    <location>
        <begin position="191"/>
        <end position="216"/>
    </location>
</feature>
<feature type="transmembrane region" description="Helical" evidence="2">
    <location>
        <begin position="292"/>
        <end position="315"/>
    </location>
</feature>
<feature type="transmembrane region" description="Helical" evidence="2">
    <location>
        <begin position="161"/>
        <end position="179"/>
    </location>
</feature>
<comment type="caution">
    <text evidence="3">The sequence shown here is derived from an EMBL/GenBank/DDBJ whole genome shotgun (WGS) entry which is preliminary data.</text>
</comment>
<keyword evidence="2" id="KW-0812">Transmembrane</keyword>
<feature type="transmembrane region" description="Helical" evidence="2">
    <location>
        <begin position="253"/>
        <end position="272"/>
    </location>
</feature>
<name>A0A6I3M6M0_9MICO</name>
<feature type="compositionally biased region" description="Low complexity" evidence="1">
    <location>
        <begin position="385"/>
        <end position="419"/>
    </location>
</feature>
<organism evidence="3 4">
    <name type="scientific">Agromyces bracchium</name>
    <dbReference type="NCBI Taxonomy" id="88376"/>
    <lineage>
        <taxon>Bacteria</taxon>
        <taxon>Bacillati</taxon>
        <taxon>Actinomycetota</taxon>
        <taxon>Actinomycetes</taxon>
        <taxon>Micrococcales</taxon>
        <taxon>Microbacteriaceae</taxon>
        <taxon>Agromyces</taxon>
    </lineage>
</organism>
<dbReference type="Proteomes" id="UP000433071">
    <property type="component" value="Unassembled WGS sequence"/>
</dbReference>
<protein>
    <recommendedName>
        <fullName evidence="5">Oligosaccharide flippase family protein</fullName>
    </recommendedName>
</protein>
<evidence type="ECO:0008006" key="5">
    <source>
        <dbReference type="Google" id="ProtNLM"/>
    </source>
</evidence>
<reference evidence="3 4" key="1">
    <citation type="submission" date="2019-11" db="EMBL/GenBank/DDBJ databases">
        <title>Agromyces kandeliae sp. nov., isolated from mangrove soil.</title>
        <authorList>
            <person name="Wang R."/>
        </authorList>
    </citation>
    <scope>NUCLEOTIDE SEQUENCE [LARGE SCALE GENOMIC DNA]</scope>
    <source>
        <strain evidence="3 4">JCM 11433</strain>
    </source>
</reference>
<evidence type="ECO:0000256" key="1">
    <source>
        <dbReference type="SAM" id="MobiDB-lite"/>
    </source>
</evidence>
<keyword evidence="2" id="KW-1133">Transmembrane helix</keyword>
<evidence type="ECO:0000313" key="4">
    <source>
        <dbReference type="Proteomes" id="UP000433071"/>
    </source>
</evidence>
<dbReference type="AlphaFoldDB" id="A0A6I3M6M0"/>
<dbReference type="OrthoDB" id="4922460at2"/>
<accession>A0A6I3M6M0</accession>
<feature type="transmembrane region" description="Helical" evidence="2">
    <location>
        <begin position="81"/>
        <end position="100"/>
    </location>
</feature>
<evidence type="ECO:0000313" key="3">
    <source>
        <dbReference type="EMBL" id="MTH68895.1"/>
    </source>
</evidence>
<feature type="transmembrane region" description="Helical" evidence="2">
    <location>
        <begin position="137"/>
        <end position="155"/>
    </location>
</feature>
<keyword evidence="4" id="KW-1185">Reference proteome</keyword>
<feature type="transmembrane region" description="Helical" evidence="2">
    <location>
        <begin position="222"/>
        <end position="241"/>
    </location>
</feature>
<dbReference type="EMBL" id="WMLB01000023">
    <property type="protein sequence ID" value="MTH68895.1"/>
    <property type="molecule type" value="Genomic_DNA"/>
</dbReference>